<sequence length="125" mass="13640">MKIKCFSLLICSLLLLGAQCKKDENDIDQSLCNNAKVIRSTCGGIVIQLLKRNDIGSSWTDPSVTNGPAYPNCVLTNTLPTDKNKQGQPLSIKFEVVTQFEGGNLCDIGGLPSNKISIKEFFECK</sequence>
<gene>
    <name evidence="2" type="ORF">D7004_14335</name>
</gene>
<feature type="chain" id="PRO_5018164250" description="Lipoprotein" evidence="1">
    <location>
        <begin position="18"/>
        <end position="125"/>
    </location>
</feature>
<dbReference type="OrthoDB" id="1495144at2"/>
<organism evidence="2 3">
    <name type="scientific">Pedobacter jejuensis</name>
    <dbReference type="NCBI Taxonomy" id="1268550"/>
    <lineage>
        <taxon>Bacteria</taxon>
        <taxon>Pseudomonadati</taxon>
        <taxon>Bacteroidota</taxon>
        <taxon>Sphingobacteriia</taxon>
        <taxon>Sphingobacteriales</taxon>
        <taxon>Sphingobacteriaceae</taxon>
        <taxon>Pedobacter</taxon>
    </lineage>
</organism>
<reference evidence="2 3" key="1">
    <citation type="submission" date="2018-10" db="EMBL/GenBank/DDBJ databases">
        <title>Genome sequencing of Pedobacter jejuensis TNB23.</title>
        <authorList>
            <person name="Cho Y.-J."/>
            <person name="Cho A."/>
            <person name="Kim O.-S."/>
        </authorList>
    </citation>
    <scope>NUCLEOTIDE SEQUENCE [LARGE SCALE GENOMIC DNA]</scope>
    <source>
        <strain evidence="2 3">TNB23</strain>
    </source>
</reference>
<keyword evidence="3" id="KW-1185">Reference proteome</keyword>
<dbReference type="AlphaFoldDB" id="A0A3N0BS80"/>
<comment type="caution">
    <text evidence="2">The sequence shown here is derived from an EMBL/GenBank/DDBJ whole genome shotgun (WGS) entry which is preliminary data.</text>
</comment>
<evidence type="ECO:0000313" key="2">
    <source>
        <dbReference type="EMBL" id="RNL51489.1"/>
    </source>
</evidence>
<keyword evidence="1" id="KW-0732">Signal</keyword>
<evidence type="ECO:0008006" key="4">
    <source>
        <dbReference type="Google" id="ProtNLM"/>
    </source>
</evidence>
<protein>
    <recommendedName>
        <fullName evidence="4">Lipoprotein</fullName>
    </recommendedName>
</protein>
<evidence type="ECO:0000313" key="3">
    <source>
        <dbReference type="Proteomes" id="UP000274046"/>
    </source>
</evidence>
<proteinExistence type="predicted"/>
<feature type="signal peptide" evidence="1">
    <location>
        <begin position="1"/>
        <end position="17"/>
    </location>
</feature>
<dbReference type="Proteomes" id="UP000274046">
    <property type="component" value="Unassembled WGS sequence"/>
</dbReference>
<accession>A0A3N0BS80</accession>
<dbReference type="RefSeq" id="WP_123206546.1">
    <property type="nucleotide sequence ID" value="NZ_RBEE01000035.1"/>
</dbReference>
<name>A0A3N0BS80_9SPHI</name>
<evidence type="ECO:0000256" key="1">
    <source>
        <dbReference type="SAM" id="SignalP"/>
    </source>
</evidence>
<dbReference type="EMBL" id="RBEE01000035">
    <property type="protein sequence ID" value="RNL51489.1"/>
    <property type="molecule type" value="Genomic_DNA"/>
</dbReference>